<keyword evidence="9 10" id="KW-0739">Sodium transport</keyword>
<keyword evidence="8 10" id="KW-0472">Membrane</keyword>
<gene>
    <name evidence="12" type="ORF">FAES_2512</name>
</gene>
<comment type="subcellular location">
    <subcellularLocation>
        <location evidence="1 10">Cell membrane</location>
        <topology evidence="1 10">Multi-pass membrane protein</topology>
    </subcellularLocation>
</comment>
<accession>I0K8R8</accession>
<comment type="function">
    <text evidence="10">Na(+)/H(+) antiporter that extrudes sodium in exchange for external protons.</text>
</comment>
<evidence type="ECO:0000256" key="9">
    <source>
        <dbReference type="ARBA" id="ARBA00023201"/>
    </source>
</evidence>
<dbReference type="InterPro" id="IPR006153">
    <property type="entry name" value="Cation/H_exchanger_TM"/>
</dbReference>
<dbReference type="HOGENOM" id="CLU_005912_8_2_10"/>
<reference evidence="12 13" key="1">
    <citation type="journal article" date="2012" name="J. Bacteriol.">
        <title>Genome Sequence of Fibrella aestuarina BUZ 2T, a Filamentous Marine Bacterium.</title>
        <authorList>
            <person name="Filippini M."/>
            <person name="Qi W."/>
            <person name="Blom J."/>
            <person name="Goesmann A."/>
            <person name="Smits T.H."/>
            <person name="Bagheri H.C."/>
        </authorList>
    </citation>
    <scope>NUCLEOTIDE SEQUENCE [LARGE SCALE GENOMIC DNA]</scope>
    <source>
        <strain evidence="13">BUZ 2T</strain>
    </source>
</reference>
<keyword evidence="10" id="KW-0050">Antiport</keyword>
<dbReference type="Pfam" id="PF00999">
    <property type="entry name" value="Na_H_Exchanger"/>
    <property type="match status" value="1"/>
</dbReference>
<feature type="transmembrane region" description="Helical" evidence="10">
    <location>
        <begin position="277"/>
        <end position="297"/>
    </location>
</feature>
<keyword evidence="5 10" id="KW-1133">Transmembrane helix</keyword>
<feature type="transmembrane region" description="Helical" evidence="10">
    <location>
        <begin position="96"/>
        <end position="113"/>
    </location>
</feature>
<dbReference type="GO" id="GO:0015385">
    <property type="term" value="F:sodium:proton antiporter activity"/>
    <property type="evidence" value="ECO:0007669"/>
    <property type="project" value="InterPro"/>
</dbReference>
<protein>
    <submittedName>
        <fullName evidence="12">Sodium, potassium, lithium and rubidium/H(+) antiporter</fullName>
    </submittedName>
</protein>
<organism evidence="12 13">
    <name type="scientific">Fibrella aestuarina BUZ 2</name>
    <dbReference type="NCBI Taxonomy" id="1166018"/>
    <lineage>
        <taxon>Bacteria</taxon>
        <taxon>Pseudomonadati</taxon>
        <taxon>Bacteroidota</taxon>
        <taxon>Cytophagia</taxon>
        <taxon>Cytophagales</taxon>
        <taxon>Spirosomataceae</taxon>
        <taxon>Fibrella</taxon>
    </lineage>
</organism>
<evidence type="ECO:0000256" key="2">
    <source>
        <dbReference type="ARBA" id="ARBA00022448"/>
    </source>
</evidence>
<evidence type="ECO:0000256" key="4">
    <source>
        <dbReference type="ARBA" id="ARBA00022692"/>
    </source>
</evidence>
<feature type="transmembrane region" description="Helical" evidence="10">
    <location>
        <begin position="391"/>
        <end position="414"/>
    </location>
</feature>
<evidence type="ECO:0000259" key="11">
    <source>
        <dbReference type="Pfam" id="PF00999"/>
    </source>
</evidence>
<dbReference type="GO" id="GO:0015386">
    <property type="term" value="F:potassium:proton antiporter activity"/>
    <property type="evidence" value="ECO:0007669"/>
    <property type="project" value="TreeGrafter"/>
</dbReference>
<dbReference type="KEGG" id="fae:FAES_2512"/>
<feature type="transmembrane region" description="Helical" evidence="10">
    <location>
        <begin position="253"/>
        <end position="271"/>
    </location>
</feature>
<dbReference type="STRING" id="1166018.FAES_2512"/>
<dbReference type="Proteomes" id="UP000011058">
    <property type="component" value="Chromosome"/>
</dbReference>
<evidence type="ECO:0000256" key="5">
    <source>
        <dbReference type="ARBA" id="ARBA00022989"/>
    </source>
</evidence>
<evidence type="ECO:0000256" key="6">
    <source>
        <dbReference type="ARBA" id="ARBA00023053"/>
    </source>
</evidence>
<feature type="transmembrane region" description="Helical" evidence="10">
    <location>
        <begin position="38"/>
        <end position="60"/>
    </location>
</feature>
<keyword evidence="2 10" id="KW-0813">Transport</keyword>
<feature type="transmembrane region" description="Helical" evidence="10">
    <location>
        <begin position="72"/>
        <end position="90"/>
    </location>
</feature>
<feature type="domain" description="Cation/H+ exchanger transmembrane" evidence="11">
    <location>
        <begin position="55"/>
        <end position="451"/>
    </location>
</feature>
<keyword evidence="3 10" id="KW-1003">Cell membrane</keyword>
<evidence type="ECO:0000313" key="12">
    <source>
        <dbReference type="EMBL" id="CCH00521.1"/>
    </source>
</evidence>
<evidence type="ECO:0000256" key="3">
    <source>
        <dbReference type="ARBA" id="ARBA00022475"/>
    </source>
</evidence>
<keyword evidence="4 10" id="KW-0812">Transmembrane</keyword>
<evidence type="ECO:0000256" key="10">
    <source>
        <dbReference type="RuleBase" id="RU366002"/>
    </source>
</evidence>
<keyword evidence="7 10" id="KW-0406">Ion transport</keyword>
<comment type="similarity">
    <text evidence="10">Belongs to the monovalent cation:proton antiporter 1 (CPA1) transporter (TC 2.A.36) family.</text>
</comment>
<dbReference type="NCBIfam" id="TIGR00831">
    <property type="entry name" value="a_cpa1"/>
    <property type="match status" value="1"/>
</dbReference>
<evidence type="ECO:0000313" key="13">
    <source>
        <dbReference type="Proteomes" id="UP000011058"/>
    </source>
</evidence>
<dbReference type="PANTHER" id="PTHR10110:SF86">
    <property type="entry name" value="SODIUM_HYDROGEN EXCHANGER 7"/>
    <property type="match status" value="1"/>
</dbReference>
<evidence type="ECO:0000256" key="1">
    <source>
        <dbReference type="ARBA" id="ARBA00004651"/>
    </source>
</evidence>
<keyword evidence="6 10" id="KW-0915">Sodium</keyword>
<dbReference type="GO" id="GO:0051453">
    <property type="term" value="P:regulation of intracellular pH"/>
    <property type="evidence" value="ECO:0007669"/>
    <property type="project" value="TreeGrafter"/>
</dbReference>
<dbReference type="eggNOG" id="COG0025">
    <property type="taxonomic scope" value="Bacteria"/>
</dbReference>
<dbReference type="PATRIC" id="fig|1166018.3.peg.4275"/>
<feature type="transmembrane region" description="Helical" evidence="10">
    <location>
        <begin position="125"/>
        <end position="148"/>
    </location>
</feature>
<dbReference type="Gene3D" id="6.10.140.1330">
    <property type="match status" value="1"/>
</dbReference>
<sequence>MTLFSSRPTHRIGLIGQNAVQTASQKRQTRVYAPNPQYVLLMHETVLLALGLLLTMSLLATLAHRLRVPTPIFLVVGGLLISLLPGVPRIVLEPDLIFLVFLPPLLYEAAWFASWRELWRWRRIVLVLAFGLVILTATAVAYTAVWVIPGFTLALGFLLGGIISPPDAVAATSVLRDVDVPKSSVSILEGESLINDAASLIVFRFALSGVETGTFDWQAIALSFVSVTLIGVAVGLGVAGVFYCLYRWLNLQLRISILFTFIAPYIMYLLAEELHGSGVIAVVSGGLFLSTQSHQLFNHSMRLQNSSMWATIIFVINGIVFTLIGLELPVILDELKQYSYPLSTSLGYGLLMAALVIVVRLVFSLFASVFTDIAGRFITVAVRNVGWRGPIVLGWAGMRGVVSLAAALSVPLTLPNGVDFPQRPLLLLITFVVILVTLVLQGLTLPMLARWVRPQELIDRLPEDVQEKLIKQQLQEAALRELNQHYQDKVADNPLMADLKRRLETFLFAAKLTNSPEDRQLLTTYKEATERLHQAKRAELTRLGKEQKMDKEVLMKAEAQLDLEEEKRDHPIR</sequence>
<feature type="transmembrane region" description="Helical" evidence="10">
    <location>
        <begin position="309"/>
        <end position="326"/>
    </location>
</feature>
<name>I0K8R8_9BACT</name>
<dbReference type="InterPro" id="IPR004705">
    <property type="entry name" value="Cation/H_exchanger_CPA1_bac"/>
</dbReference>
<feature type="transmembrane region" description="Helical" evidence="10">
    <location>
        <begin position="346"/>
        <end position="370"/>
    </location>
</feature>
<dbReference type="GO" id="GO:0098719">
    <property type="term" value="P:sodium ion import across plasma membrane"/>
    <property type="evidence" value="ECO:0007669"/>
    <property type="project" value="TreeGrafter"/>
</dbReference>
<feature type="transmembrane region" description="Helical" evidence="10">
    <location>
        <begin position="426"/>
        <end position="448"/>
    </location>
</feature>
<dbReference type="AlphaFoldDB" id="I0K8R8"/>
<dbReference type="GO" id="GO:0005886">
    <property type="term" value="C:plasma membrane"/>
    <property type="evidence" value="ECO:0007669"/>
    <property type="project" value="UniProtKB-SubCell"/>
</dbReference>
<dbReference type="InterPro" id="IPR018422">
    <property type="entry name" value="Cation/H_exchanger_CPA1"/>
</dbReference>
<evidence type="ECO:0000256" key="8">
    <source>
        <dbReference type="ARBA" id="ARBA00023136"/>
    </source>
</evidence>
<keyword evidence="13" id="KW-1185">Reference proteome</keyword>
<dbReference type="EMBL" id="HE796683">
    <property type="protein sequence ID" value="CCH00521.1"/>
    <property type="molecule type" value="Genomic_DNA"/>
</dbReference>
<proteinExistence type="inferred from homology"/>
<evidence type="ECO:0000256" key="7">
    <source>
        <dbReference type="ARBA" id="ARBA00023065"/>
    </source>
</evidence>
<feature type="transmembrane region" description="Helical" evidence="10">
    <location>
        <begin position="219"/>
        <end position="246"/>
    </location>
</feature>
<dbReference type="PANTHER" id="PTHR10110">
    <property type="entry name" value="SODIUM/HYDROGEN EXCHANGER"/>
    <property type="match status" value="1"/>
</dbReference>